<accession>A0A5N0DMQ0</accession>
<evidence type="ECO:0000313" key="1">
    <source>
        <dbReference type="EMBL" id="KAA8877314.1"/>
    </source>
</evidence>
<dbReference type="RefSeq" id="WP_150408324.1">
    <property type="nucleotide sequence ID" value="NZ_VXLC01000051.1"/>
</dbReference>
<comment type="caution">
    <text evidence="1">The sequence shown here is derived from an EMBL/GenBank/DDBJ whole genome shotgun (WGS) entry which is preliminary data.</text>
</comment>
<name>A0A5N0DMQ0_9NOCA</name>
<dbReference type="EMBL" id="VXLC01000051">
    <property type="protein sequence ID" value="KAA8877314.1"/>
    <property type="molecule type" value="Genomic_DNA"/>
</dbReference>
<reference evidence="1 2" key="1">
    <citation type="submission" date="2019-09" db="EMBL/GenBank/DDBJ databases">
        <authorList>
            <person name="Wang X."/>
        </authorList>
    </citation>
    <scope>NUCLEOTIDE SEQUENCE [LARGE SCALE GENOMIC DNA]</scope>
    <source>
        <strain evidence="1 2">CICC 11023</strain>
    </source>
</reference>
<organism evidence="1 2">
    <name type="scientific">Nocardia colli</name>
    <dbReference type="NCBI Taxonomy" id="2545717"/>
    <lineage>
        <taxon>Bacteria</taxon>
        <taxon>Bacillati</taxon>
        <taxon>Actinomycetota</taxon>
        <taxon>Actinomycetes</taxon>
        <taxon>Mycobacteriales</taxon>
        <taxon>Nocardiaceae</taxon>
        <taxon>Nocardia</taxon>
    </lineage>
</organism>
<sequence length="113" mass="12583">MRYVIDHLLKDSPPGCEYMGMTLQWATEGWQSISRHGLWPALALVSVVIGYELIGCVRSLQQHWTTRMVVRQAPPHTTVRSTVRRRGGVVSELIVEVGYQATGSSSNTDDRGS</sequence>
<dbReference type="AlphaFoldDB" id="A0A5N0DMQ0"/>
<dbReference type="Proteomes" id="UP000323876">
    <property type="component" value="Unassembled WGS sequence"/>
</dbReference>
<gene>
    <name evidence="1" type="ORF">F3087_44895</name>
</gene>
<keyword evidence="2" id="KW-1185">Reference proteome</keyword>
<proteinExistence type="predicted"/>
<protein>
    <submittedName>
        <fullName evidence="1">Uncharacterized protein</fullName>
    </submittedName>
</protein>
<evidence type="ECO:0000313" key="2">
    <source>
        <dbReference type="Proteomes" id="UP000323876"/>
    </source>
</evidence>